<feature type="compositionally biased region" description="Polar residues" evidence="6">
    <location>
        <begin position="584"/>
        <end position="593"/>
    </location>
</feature>
<dbReference type="Proteomes" id="UP000193689">
    <property type="component" value="Unassembled WGS sequence"/>
</dbReference>
<feature type="region of interest" description="Disordered" evidence="6">
    <location>
        <begin position="338"/>
        <end position="368"/>
    </location>
</feature>
<feature type="region of interest" description="Disordered" evidence="6">
    <location>
        <begin position="467"/>
        <end position="610"/>
    </location>
</feature>
<dbReference type="PANTHER" id="PTHR28538:SF1">
    <property type="entry name" value="INTEGRAL INNER NUCLEAR MEMBRANE PROTEIN IMA1"/>
    <property type="match status" value="1"/>
</dbReference>
<keyword evidence="5" id="KW-0539">Nucleus</keyword>
<evidence type="ECO:0000256" key="1">
    <source>
        <dbReference type="ARBA" id="ARBA00004473"/>
    </source>
</evidence>
<name>A0A1Y2DCP9_9PEZI</name>
<dbReference type="EMBL" id="MCFJ01000021">
    <property type="protein sequence ID" value="ORY56914.1"/>
    <property type="molecule type" value="Genomic_DNA"/>
</dbReference>
<dbReference type="RefSeq" id="XP_040710381.1">
    <property type="nucleotide sequence ID" value="XM_040858912.1"/>
</dbReference>
<feature type="transmembrane region" description="Helical" evidence="7">
    <location>
        <begin position="679"/>
        <end position="702"/>
    </location>
</feature>
<dbReference type="STRING" id="1141098.A0A1Y2DCP9"/>
<dbReference type="GO" id="GO:0034992">
    <property type="term" value="C:microtubule organizing center attachment site"/>
    <property type="evidence" value="ECO:0007669"/>
    <property type="project" value="TreeGrafter"/>
</dbReference>
<dbReference type="InterPro" id="IPR018617">
    <property type="entry name" value="Ima1_N"/>
</dbReference>
<evidence type="ECO:0000259" key="8">
    <source>
        <dbReference type="Pfam" id="PF09779"/>
    </source>
</evidence>
<keyword evidence="10" id="KW-1185">Reference proteome</keyword>
<evidence type="ECO:0000256" key="4">
    <source>
        <dbReference type="ARBA" id="ARBA00023136"/>
    </source>
</evidence>
<dbReference type="GO" id="GO:0005637">
    <property type="term" value="C:nuclear inner membrane"/>
    <property type="evidence" value="ECO:0007669"/>
    <property type="project" value="UniProtKB-SubCell"/>
</dbReference>
<dbReference type="GO" id="GO:0044732">
    <property type="term" value="C:mitotic spindle pole body"/>
    <property type="evidence" value="ECO:0007669"/>
    <property type="project" value="TreeGrafter"/>
</dbReference>
<dbReference type="OrthoDB" id="5966927at2759"/>
<proteinExistence type="predicted"/>
<sequence>MPVLRSRKALSCFYCGKRSSLKFEGQRSFDCAHCEATNWLDEQGQITDPPAPAAQNDRIRYAVSRASSAPRQMSSLSPEPDDPIFCATCLRNQRLVTESLRQYEFPDDPQDPEYATRERAYRKWRRGLEERYPQVCAKCEPKVREKLDAASYTAKTDHLRRMMDRTEKQLQTVKRRGFLDVVDTAGRWSWHIAFVIQFLWHITVLLALFVRYASQNKSDSRALQTLTAACAVGMNLSPSPERLMKWAVNMSMCAFPWNPRFKQSIRGFTSHILGFRRWYTYQLVILFIRGACLFISQSTDSDSKGEGMSTVAQLGAHIVIASFMLHLHKVAEKSIHTDTTPLFGSSRPPRSMQSSPQEHVRERDPSDLGNILDDIAAESAPMENVVSPPISHFRPSHRELYKAPSPAQSTSFSALPQRHHPQVALGSLSLSDSPTPGRMGPQQPPVYADEMDWSPSGSQHRAFSTHNPFKIKNPNPRFNDAPLEPKPGPFWYKIPPAPTNPAQRARNPPRPVIRQSPKEVKESIFRYSPKRPLDLGTGRKDSDSGLVLQDPKFYAPPPADDPRDGLTSILGSFSISPSPDELAFSSNAGGRPRSSNDARPLNDARPVNELQNDRRTRQVELAVLLGALYAWIAALGTDKDYARFLDVSSVIVLLLISVRLAGDLLHDVQVKEGRIPSSFALSSVNLGITQVLATLALLWGLWTRDMTGLTYELQGNVLFGVTIAHHIWHAFA</sequence>
<organism evidence="9 10">
    <name type="scientific">Pseudomassariella vexata</name>
    <dbReference type="NCBI Taxonomy" id="1141098"/>
    <lineage>
        <taxon>Eukaryota</taxon>
        <taxon>Fungi</taxon>
        <taxon>Dikarya</taxon>
        <taxon>Ascomycota</taxon>
        <taxon>Pezizomycotina</taxon>
        <taxon>Sordariomycetes</taxon>
        <taxon>Xylariomycetidae</taxon>
        <taxon>Amphisphaeriales</taxon>
        <taxon>Pseudomassariaceae</taxon>
        <taxon>Pseudomassariella</taxon>
    </lineage>
</organism>
<evidence type="ECO:0000313" key="9">
    <source>
        <dbReference type="EMBL" id="ORY56914.1"/>
    </source>
</evidence>
<evidence type="ECO:0000256" key="3">
    <source>
        <dbReference type="ARBA" id="ARBA00022989"/>
    </source>
</evidence>
<feature type="compositionally biased region" description="Basic and acidic residues" evidence="6">
    <location>
        <begin position="531"/>
        <end position="543"/>
    </location>
</feature>
<evidence type="ECO:0000313" key="10">
    <source>
        <dbReference type="Proteomes" id="UP000193689"/>
    </source>
</evidence>
<dbReference type="PANTHER" id="PTHR28538">
    <property type="entry name" value="INTEGRAL INNER NUCLEAR MEMBRANE PROTEIN IMA1"/>
    <property type="match status" value="1"/>
</dbReference>
<evidence type="ECO:0000256" key="7">
    <source>
        <dbReference type="SAM" id="Phobius"/>
    </source>
</evidence>
<dbReference type="InParanoid" id="A0A1Y2DCP9"/>
<keyword evidence="2 7" id="KW-0812">Transmembrane</keyword>
<reference evidence="9 10" key="1">
    <citation type="submission" date="2016-07" db="EMBL/GenBank/DDBJ databases">
        <title>Pervasive Adenine N6-methylation of Active Genes in Fungi.</title>
        <authorList>
            <consortium name="DOE Joint Genome Institute"/>
            <person name="Mondo S.J."/>
            <person name="Dannebaum R.O."/>
            <person name="Kuo R.C."/>
            <person name="Labutti K."/>
            <person name="Haridas S."/>
            <person name="Kuo A."/>
            <person name="Salamov A."/>
            <person name="Ahrendt S.R."/>
            <person name="Lipzen A."/>
            <person name="Sullivan W."/>
            <person name="Andreopoulos W.B."/>
            <person name="Clum A."/>
            <person name="Lindquist E."/>
            <person name="Daum C."/>
            <person name="Ramamoorthy G.K."/>
            <person name="Gryganskyi A."/>
            <person name="Culley D."/>
            <person name="Magnuson J.K."/>
            <person name="James T.Y."/>
            <person name="O'Malley M.A."/>
            <person name="Stajich J.E."/>
            <person name="Spatafora J.W."/>
            <person name="Visel A."/>
            <person name="Grigoriev I.V."/>
        </authorList>
    </citation>
    <scope>NUCLEOTIDE SEQUENCE [LARGE SCALE GENOMIC DNA]</scope>
    <source>
        <strain evidence="9 10">CBS 129021</strain>
    </source>
</reference>
<dbReference type="GO" id="GO:0034506">
    <property type="term" value="C:chromosome, centromeric core domain"/>
    <property type="evidence" value="ECO:0007669"/>
    <property type="project" value="TreeGrafter"/>
</dbReference>
<dbReference type="GeneID" id="63775124"/>
<feature type="domain" description="Ima1 N-terminal" evidence="8">
    <location>
        <begin position="10"/>
        <end position="143"/>
    </location>
</feature>
<dbReference type="AlphaFoldDB" id="A0A1Y2DCP9"/>
<comment type="subcellular location">
    <subcellularLocation>
        <location evidence="1">Nucleus inner membrane</location>
        <topology evidence="1">Multi-pass membrane protein</topology>
    </subcellularLocation>
</comment>
<feature type="compositionally biased region" description="Low complexity" evidence="6">
    <location>
        <begin position="345"/>
        <end position="357"/>
    </location>
</feature>
<protein>
    <submittedName>
        <fullName evidence="9">Ima1 N-terminal domain-domain-containing protein</fullName>
    </submittedName>
</protein>
<keyword evidence="3 7" id="KW-1133">Transmembrane helix</keyword>
<evidence type="ECO:0000256" key="5">
    <source>
        <dbReference type="ARBA" id="ARBA00023242"/>
    </source>
</evidence>
<comment type="caution">
    <text evidence="9">The sequence shown here is derived from an EMBL/GenBank/DDBJ whole genome shotgun (WGS) entry which is preliminary data.</text>
</comment>
<accession>A0A1Y2DCP9</accession>
<dbReference type="Pfam" id="PF09779">
    <property type="entry name" value="Ima1_N"/>
    <property type="match status" value="1"/>
</dbReference>
<feature type="transmembrane region" description="Helical" evidence="7">
    <location>
        <begin position="619"/>
        <end position="635"/>
    </location>
</feature>
<dbReference type="GO" id="GO:0071765">
    <property type="term" value="P:nuclear inner membrane organization"/>
    <property type="evidence" value="ECO:0007669"/>
    <property type="project" value="InterPro"/>
</dbReference>
<dbReference type="InterPro" id="IPR042321">
    <property type="entry name" value="Ima1"/>
</dbReference>
<gene>
    <name evidence="9" type="ORF">BCR38DRAFT_414230</name>
</gene>
<evidence type="ECO:0000256" key="6">
    <source>
        <dbReference type="SAM" id="MobiDB-lite"/>
    </source>
</evidence>
<evidence type="ECO:0000256" key="2">
    <source>
        <dbReference type="ARBA" id="ARBA00022692"/>
    </source>
</evidence>
<keyword evidence="4 7" id="KW-0472">Membrane</keyword>
<feature type="transmembrane region" description="Helical" evidence="7">
    <location>
        <begin position="188"/>
        <end position="210"/>
    </location>
</feature>